<reference evidence="1 2" key="1">
    <citation type="submission" date="2016-11" db="EMBL/GenBank/DDBJ databases">
        <authorList>
            <person name="Jaros S."/>
            <person name="Januszkiewicz K."/>
            <person name="Wedrychowicz H."/>
        </authorList>
    </citation>
    <scope>NUCLEOTIDE SEQUENCE [LARGE SCALE GENOMIC DNA]</scope>
    <source>
        <strain evidence="1 2">BPI-34</strain>
    </source>
</reference>
<organism evidence="1 2">
    <name type="scientific">Xylanibacter ruminicola</name>
    <name type="common">Prevotella ruminicola</name>
    <dbReference type="NCBI Taxonomy" id="839"/>
    <lineage>
        <taxon>Bacteria</taxon>
        <taxon>Pseudomonadati</taxon>
        <taxon>Bacteroidota</taxon>
        <taxon>Bacteroidia</taxon>
        <taxon>Bacteroidales</taxon>
        <taxon>Prevotellaceae</taxon>
        <taxon>Xylanibacter</taxon>
    </lineage>
</organism>
<dbReference type="RefSeq" id="WP_073047093.1">
    <property type="nucleotide sequence ID" value="NZ_FOLF01000004.1"/>
</dbReference>
<accession>A0A1M7MDZ1</accession>
<gene>
    <name evidence="1" type="ORF">SAMN04488494_2876</name>
</gene>
<protein>
    <submittedName>
        <fullName evidence="1">Uncharacterized protein</fullName>
    </submittedName>
</protein>
<evidence type="ECO:0000313" key="1">
    <source>
        <dbReference type="EMBL" id="SHM89058.1"/>
    </source>
</evidence>
<name>A0A1M7MDZ1_XYLRU</name>
<evidence type="ECO:0000313" key="2">
    <source>
        <dbReference type="Proteomes" id="UP000184280"/>
    </source>
</evidence>
<dbReference type="Proteomes" id="UP000184280">
    <property type="component" value="Unassembled WGS sequence"/>
</dbReference>
<dbReference type="EMBL" id="FRCJ01000007">
    <property type="protein sequence ID" value="SHM89058.1"/>
    <property type="molecule type" value="Genomic_DNA"/>
</dbReference>
<dbReference type="OrthoDB" id="1070954at2"/>
<proteinExistence type="predicted"/>
<dbReference type="AlphaFoldDB" id="A0A1M7MDZ1"/>
<sequence length="215" mass="25298">MKQNNNEVQYIWHDGATIPEDLLISMAKTAGCYESAKPYLFSLMAHGLNHGIRNYIYKVNEIRDYYHVVPIPIAKEMEQDTTCNQTHHADVARKLYKAMNQEGRELVVTNSLKLLLTNHRNLFCSKTDWAGIYLVIKDRLNGRISKTRFTRLMMDLTHNWWPKELQIGARTLSNFGRCVAYKDRLEAYYDMEKNPWAELCDTYWNLLMQQILTQN</sequence>